<comment type="subcellular location">
    <subcellularLocation>
        <location evidence="1 9">Cytoplasm</location>
    </subcellularLocation>
</comment>
<evidence type="ECO:0000256" key="2">
    <source>
        <dbReference type="ARBA" id="ARBA00022490"/>
    </source>
</evidence>
<dbReference type="PANTHER" id="PTHR45526">
    <property type="entry name" value="TRANSCRIPTIONAL REGULATORY PROTEIN DPIA"/>
    <property type="match status" value="1"/>
</dbReference>
<keyword evidence="4 9" id="KW-0902">Two-component regulatory system</keyword>
<dbReference type="GeneID" id="97288933"/>
<sequence>MIRVLIVEDDPMVAQLNKQFLAKIEGYTLVAMANSVAEARERLTTEVIDLVLLDVYMPEEDGLALLSDIRAQQLPTDAILITAATDVTQVQTALRYGAVDYLIKPFEFERFKTALNKYKQHYDLLHGQQSISQTSLDRQLLSQTQTPDNTQANLPKGLTQKTLQAIINKVNDSGERAFSTDEIAEMANISRVSVRKYLKFLADIEVLEESMTYGIGRPVYLYTFNKENMYIVQQYLQ</sequence>
<dbReference type="InterPro" id="IPR036388">
    <property type="entry name" value="WH-like_DNA-bd_sf"/>
</dbReference>
<dbReference type="InterPro" id="IPR024187">
    <property type="entry name" value="Sig_transdc_resp-reg_cit/mal"/>
</dbReference>
<organism evidence="13 14">
    <name type="scientific">Staphylococcus arlettae</name>
    <dbReference type="NCBI Taxonomy" id="29378"/>
    <lineage>
        <taxon>Bacteria</taxon>
        <taxon>Bacillati</taxon>
        <taxon>Bacillota</taxon>
        <taxon>Bacilli</taxon>
        <taxon>Bacillales</taxon>
        <taxon>Staphylococcaceae</taxon>
        <taxon>Staphylococcus</taxon>
    </lineage>
</organism>
<keyword evidence="6 9" id="KW-0238">DNA-binding</keyword>
<dbReference type="SMART" id="SM00448">
    <property type="entry name" value="REC"/>
    <property type="match status" value="1"/>
</dbReference>
<dbReference type="RefSeq" id="WP_002509676.1">
    <property type="nucleotide sequence ID" value="NZ_BKAV01000002.1"/>
</dbReference>
<evidence type="ECO:0000313" key="14">
    <source>
        <dbReference type="Proteomes" id="UP000254956"/>
    </source>
</evidence>
<keyword evidence="5 9" id="KW-0805">Transcription regulation</keyword>
<dbReference type="PIRSF" id="PIRSF006171">
    <property type="entry name" value="RR_citrat_malat"/>
    <property type="match status" value="1"/>
</dbReference>
<dbReference type="Proteomes" id="UP000321598">
    <property type="component" value="Unassembled WGS sequence"/>
</dbReference>
<evidence type="ECO:0000313" key="12">
    <source>
        <dbReference type="EMBL" id="GEP99352.1"/>
    </source>
</evidence>
<reference evidence="13 14" key="1">
    <citation type="submission" date="2018-06" db="EMBL/GenBank/DDBJ databases">
        <authorList>
            <consortium name="Pathogen Informatics"/>
            <person name="Doyle S."/>
        </authorList>
    </citation>
    <scope>NUCLEOTIDE SEQUENCE [LARGE SCALE GENOMIC DNA]</scope>
    <source>
        <strain evidence="13 14">NCTC12413</strain>
    </source>
</reference>
<dbReference type="InterPro" id="IPR001789">
    <property type="entry name" value="Sig_transdc_resp-reg_receiver"/>
</dbReference>
<evidence type="ECO:0000256" key="5">
    <source>
        <dbReference type="ARBA" id="ARBA00023015"/>
    </source>
</evidence>
<keyword evidence="7 9" id="KW-0010">Activator</keyword>
<evidence type="ECO:0000313" key="13">
    <source>
        <dbReference type="EMBL" id="SUJ30107.1"/>
    </source>
</evidence>
<keyword evidence="2 9" id="KW-0963">Cytoplasm</keyword>
<dbReference type="GO" id="GO:0005737">
    <property type="term" value="C:cytoplasm"/>
    <property type="evidence" value="ECO:0007669"/>
    <property type="project" value="UniProtKB-SubCell"/>
</dbReference>
<evidence type="ECO:0000259" key="11">
    <source>
        <dbReference type="PROSITE" id="PS50110"/>
    </source>
</evidence>
<keyword evidence="15" id="KW-1185">Reference proteome</keyword>
<dbReference type="Proteomes" id="UP000254956">
    <property type="component" value="Unassembled WGS sequence"/>
</dbReference>
<dbReference type="EMBL" id="UGZE01000001">
    <property type="protein sequence ID" value="SUJ30107.1"/>
    <property type="molecule type" value="Genomic_DNA"/>
</dbReference>
<dbReference type="GO" id="GO:0000156">
    <property type="term" value="F:phosphorelay response regulator activity"/>
    <property type="evidence" value="ECO:0007669"/>
    <property type="project" value="TreeGrafter"/>
</dbReference>
<evidence type="ECO:0000256" key="10">
    <source>
        <dbReference type="PROSITE-ProRule" id="PRU00169"/>
    </source>
</evidence>
<dbReference type="InterPro" id="IPR051271">
    <property type="entry name" value="2C-system_Tx_regulators"/>
</dbReference>
<dbReference type="EMBL" id="BKAV01000002">
    <property type="protein sequence ID" value="GEP99352.1"/>
    <property type="molecule type" value="Genomic_DNA"/>
</dbReference>
<dbReference type="Gene3D" id="3.40.50.2300">
    <property type="match status" value="1"/>
</dbReference>
<reference evidence="12 15" key="2">
    <citation type="submission" date="2019-07" db="EMBL/GenBank/DDBJ databases">
        <title>Whole genome shotgun sequence of Staphylococcus arlettae NBRC 109765.</title>
        <authorList>
            <person name="Hosoyama A."/>
            <person name="Uohara A."/>
            <person name="Ohji S."/>
            <person name="Ichikawa N."/>
        </authorList>
    </citation>
    <scope>NUCLEOTIDE SEQUENCE [LARGE SCALE GENOMIC DNA]</scope>
    <source>
        <strain evidence="12 15">NBRC 109765</strain>
    </source>
</reference>
<keyword evidence="3 10" id="KW-0597">Phosphoprotein</keyword>
<evidence type="ECO:0000256" key="4">
    <source>
        <dbReference type="ARBA" id="ARBA00023012"/>
    </source>
</evidence>
<dbReference type="AlphaFoldDB" id="A0A380CXE9"/>
<evidence type="ECO:0000256" key="1">
    <source>
        <dbReference type="ARBA" id="ARBA00004496"/>
    </source>
</evidence>
<dbReference type="OrthoDB" id="9759232at2"/>
<evidence type="ECO:0000256" key="7">
    <source>
        <dbReference type="ARBA" id="ARBA00023159"/>
    </source>
</evidence>
<keyword evidence="8 9" id="KW-0804">Transcription</keyword>
<evidence type="ECO:0000256" key="3">
    <source>
        <dbReference type="ARBA" id="ARBA00022553"/>
    </source>
</evidence>
<dbReference type="InterPro" id="IPR036390">
    <property type="entry name" value="WH_DNA-bd_sf"/>
</dbReference>
<dbReference type="CDD" id="cd19925">
    <property type="entry name" value="REC_citrate_TCS"/>
    <property type="match status" value="1"/>
</dbReference>
<dbReference type="InterPro" id="IPR011006">
    <property type="entry name" value="CheY-like_superfamily"/>
</dbReference>
<dbReference type="STRING" id="1212545.SARL_04666"/>
<protein>
    <recommendedName>
        <fullName evidence="9">Transcriptional regulatory protein</fullName>
    </recommendedName>
</protein>
<accession>A0A380CXE9</accession>
<feature type="domain" description="Response regulatory" evidence="11">
    <location>
        <begin position="3"/>
        <end position="119"/>
    </location>
</feature>
<dbReference type="GO" id="GO:0003677">
    <property type="term" value="F:DNA binding"/>
    <property type="evidence" value="ECO:0007669"/>
    <property type="project" value="UniProtKB-KW"/>
</dbReference>
<dbReference type="Pfam" id="PF00072">
    <property type="entry name" value="Response_reg"/>
    <property type="match status" value="1"/>
</dbReference>
<dbReference type="GO" id="GO:0003700">
    <property type="term" value="F:DNA-binding transcription factor activity"/>
    <property type="evidence" value="ECO:0007669"/>
    <property type="project" value="InterPro"/>
</dbReference>
<evidence type="ECO:0000313" key="15">
    <source>
        <dbReference type="Proteomes" id="UP000321598"/>
    </source>
</evidence>
<evidence type="ECO:0000256" key="8">
    <source>
        <dbReference type="ARBA" id="ARBA00023163"/>
    </source>
</evidence>
<gene>
    <name evidence="13" type="primary">lytR_4</name>
    <name evidence="12" type="synonym">malR</name>
    <name evidence="13" type="ORF">NCTC12413_02642</name>
    <name evidence="12" type="ORF">SAR03_03900</name>
</gene>
<proteinExistence type="predicted"/>
<dbReference type="PANTHER" id="PTHR45526:SF1">
    <property type="entry name" value="TRANSCRIPTIONAL REGULATORY PROTEIN DCUR-RELATED"/>
    <property type="match status" value="1"/>
</dbReference>
<feature type="modified residue" description="4-aspartylphosphate" evidence="10">
    <location>
        <position position="54"/>
    </location>
</feature>
<name>A0A380CXE9_9STAP</name>
<dbReference type="SUPFAM" id="SSF52172">
    <property type="entry name" value="CheY-like"/>
    <property type="match status" value="1"/>
</dbReference>
<dbReference type="SUPFAM" id="SSF46785">
    <property type="entry name" value="Winged helix' DNA-binding domain"/>
    <property type="match status" value="1"/>
</dbReference>
<dbReference type="PROSITE" id="PS50110">
    <property type="entry name" value="RESPONSE_REGULATORY"/>
    <property type="match status" value="1"/>
</dbReference>
<evidence type="ECO:0000256" key="6">
    <source>
        <dbReference type="ARBA" id="ARBA00023125"/>
    </source>
</evidence>
<evidence type="ECO:0000256" key="9">
    <source>
        <dbReference type="PIRNR" id="PIRNR006171"/>
    </source>
</evidence>
<dbReference type="Gene3D" id="1.10.10.10">
    <property type="entry name" value="Winged helix-like DNA-binding domain superfamily/Winged helix DNA-binding domain"/>
    <property type="match status" value="1"/>
</dbReference>